<dbReference type="AlphaFoldDB" id="A0A6G0RXV5"/>
<organism evidence="2 3">
    <name type="scientific">Phytophthora fragariae</name>
    <dbReference type="NCBI Taxonomy" id="53985"/>
    <lineage>
        <taxon>Eukaryota</taxon>
        <taxon>Sar</taxon>
        <taxon>Stramenopiles</taxon>
        <taxon>Oomycota</taxon>
        <taxon>Peronosporomycetes</taxon>
        <taxon>Peronosporales</taxon>
        <taxon>Peronosporaceae</taxon>
        <taxon>Phytophthora</taxon>
    </lineage>
</organism>
<gene>
    <name evidence="2" type="ORF">PF008_g9235</name>
</gene>
<dbReference type="Proteomes" id="UP000486351">
    <property type="component" value="Unassembled WGS sequence"/>
</dbReference>
<name>A0A6G0RXV5_9STRA</name>
<evidence type="ECO:0000313" key="3">
    <source>
        <dbReference type="Proteomes" id="UP000486351"/>
    </source>
</evidence>
<reference evidence="2 3" key="1">
    <citation type="submission" date="2018-09" db="EMBL/GenBank/DDBJ databases">
        <title>Genomic investigation of the strawberry pathogen Phytophthora fragariae indicates pathogenicity is determined by transcriptional variation in three key races.</title>
        <authorList>
            <person name="Adams T.M."/>
            <person name="Armitage A.D."/>
            <person name="Sobczyk M.K."/>
            <person name="Bates H.J."/>
            <person name="Dunwell J.M."/>
            <person name="Nellist C.F."/>
            <person name="Harrison R.J."/>
        </authorList>
    </citation>
    <scope>NUCLEOTIDE SEQUENCE [LARGE SCALE GENOMIC DNA]</scope>
    <source>
        <strain evidence="2 3">NOV-77</strain>
    </source>
</reference>
<accession>A0A6G0RXV5</accession>
<evidence type="ECO:0000313" key="2">
    <source>
        <dbReference type="EMBL" id="KAE9344420.1"/>
    </source>
</evidence>
<feature type="region of interest" description="Disordered" evidence="1">
    <location>
        <begin position="1"/>
        <end position="37"/>
    </location>
</feature>
<proteinExistence type="predicted"/>
<evidence type="ECO:0000256" key="1">
    <source>
        <dbReference type="SAM" id="MobiDB-lite"/>
    </source>
</evidence>
<protein>
    <submittedName>
        <fullName evidence="2">Uncharacterized protein</fullName>
    </submittedName>
</protein>
<comment type="caution">
    <text evidence="2">The sequence shown here is derived from an EMBL/GenBank/DDBJ whole genome shotgun (WGS) entry which is preliminary data.</text>
</comment>
<sequence>MSKFHQSEIDNYGKENGTVGVQHERNQDMGPSEPYPPLREISVEQQKEVVCWTRSTRRHGPEGRTPGRIELIKLVVNNEHGAAKSGCHSGGVDVDASMRGPNGSCAVFLFLQGHEPHESTEEGPTSWL</sequence>
<dbReference type="EMBL" id="QXFY01000436">
    <property type="protein sequence ID" value="KAE9344420.1"/>
    <property type="molecule type" value="Genomic_DNA"/>
</dbReference>
<feature type="compositionally biased region" description="Basic and acidic residues" evidence="1">
    <location>
        <begin position="1"/>
        <end position="13"/>
    </location>
</feature>